<dbReference type="Pfam" id="PF04239">
    <property type="entry name" value="DUF421"/>
    <property type="match status" value="1"/>
</dbReference>
<sequence>MDSLTGLMLALMGEGDPLTWWQGAVRAIIVFLSTWLLLRVAGRRAFAQKTAFDLCVVLLLGAVLSRAIIGATAFPTAFAASLVLVLMHRAVGWLSSRYAAFDRITGGYAIDVVEHGEIDRARIAQAMVSEEDLKASLRASLQAETLEGVTRVVLERSGDLTFVRETKKPSATGGRATQAHANDQGATPASRHPVENADKVNGTSVSRWSGR</sequence>
<evidence type="ECO:0000256" key="5">
    <source>
        <dbReference type="ARBA" id="ARBA00022989"/>
    </source>
</evidence>
<comment type="subcellular location">
    <subcellularLocation>
        <location evidence="1">Cell membrane</location>
        <topology evidence="1">Multi-pass membrane protein</topology>
    </subcellularLocation>
</comment>
<dbReference type="Gene3D" id="3.30.240.20">
    <property type="entry name" value="bsu07140 like domains"/>
    <property type="match status" value="1"/>
</dbReference>
<feature type="transmembrane region" description="Helical" evidence="8">
    <location>
        <begin position="50"/>
        <end position="69"/>
    </location>
</feature>
<name>A0A916IU82_9BURK</name>
<accession>A0A916IU82</accession>
<dbReference type="PANTHER" id="PTHR34582">
    <property type="entry name" value="UPF0702 TRANSMEMBRANE PROTEIN YCAP"/>
    <property type="match status" value="1"/>
</dbReference>
<feature type="region of interest" description="Disordered" evidence="7">
    <location>
        <begin position="165"/>
        <end position="211"/>
    </location>
</feature>
<comment type="similarity">
    <text evidence="2">Belongs to the UPF0702 family.</text>
</comment>
<dbReference type="InterPro" id="IPR023090">
    <property type="entry name" value="UPF0702_alpha/beta_dom_sf"/>
</dbReference>
<keyword evidence="5 8" id="KW-1133">Transmembrane helix</keyword>
<dbReference type="PANTHER" id="PTHR34582:SF6">
    <property type="entry name" value="UPF0702 TRANSMEMBRANE PROTEIN YCAP"/>
    <property type="match status" value="1"/>
</dbReference>
<evidence type="ECO:0000256" key="6">
    <source>
        <dbReference type="ARBA" id="ARBA00023136"/>
    </source>
</evidence>
<evidence type="ECO:0000313" key="11">
    <source>
        <dbReference type="Proteomes" id="UP000672934"/>
    </source>
</evidence>
<organism evidence="10 11">
    <name type="scientific">Cupriavidus yeoncheonensis</name>
    <dbReference type="NCBI Taxonomy" id="1462994"/>
    <lineage>
        <taxon>Bacteria</taxon>
        <taxon>Pseudomonadati</taxon>
        <taxon>Pseudomonadota</taxon>
        <taxon>Betaproteobacteria</taxon>
        <taxon>Burkholderiales</taxon>
        <taxon>Burkholderiaceae</taxon>
        <taxon>Cupriavidus</taxon>
    </lineage>
</organism>
<dbReference type="Proteomes" id="UP000672934">
    <property type="component" value="Unassembled WGS sequence"/>
</dbReference>
<keyword evidence="3" id="KW-1003">Cell membrane</keyword>
<feature type="domain" description="YetF C-terminal" evidence="9">
    <location>
        <begin position="99"/>
        <end position="167"/>
    </location>
</feature>
<feature type="transmembrane region" description="Helical" evidence="8">
    <location>
        <begin position="20"/>
        <end position="38"/>
    </location>
</feature>
<evidence type="ECO:0000259" key="9">
    <source>
        <dbReference type="Pfam" id="PF04239"/>
    </source>
</evidence>
<comment type="caution">
    <text evidence="10">The sequence shown here is derived from an EMBL/GenBank/DDBJ whole genome shotgun (WGS) entry which is preliminary data.</text>
</comment>
<evidence type="ECO:0000256" key="4">
    <source>
        <dbReference type="ARBA" id="ARBA00022692"/>
    </source>
</evidence>
<keyword evidence="4 8" id="KW-0812">Transmembrane</keyword>
<evidence type="ECO:0000313" key="10">
    <source>
        <dbReference type="EMBL" id="CAG2146840.1"/>
    </source>
</evidence>
<feature type="compositionally biased region" description="Polar residues" evidence="7">
    <location>
        <begin position="201"/>
        <end position="211"/>
    </location>
</feature>
<dbReference type="GO" id="GO:0005886">
    <property type="term" value="C:plasma membrane"/>
    <property type="evidence" value="ECO:0007669"/>
    <property type="project" value="UniProtKB-SubCell"/>
</dbReference>
<dbReference type="EMBL" id="CAJPUY010000012">
    <property type="protein sequence ID" value="CAG2146840.1"/>
    <property type="molecule type" value="Genomic_DNA"/>
</dbReference>
<keyword evidence="11" id="KW-1185">Reference proteome</keyword>
<gene>
    <name evidence="10" type="ORF">LMG31506_03481</name>
</gene>
<evidence type="ECO:0000256" key="3">
    <source>
        <dbReference type="ARBA" id="ARBA00022475"/>
    </source>
</evidence>
<evidence type="ECO:0000256" key="8">
    <source>
        <dbReference type="SAM" id="Phobius"/>
    </source>
</evidence>
<keyword evidence="6 8" id="KW-0472">Membrane</keyword>
<reference evidence="10" key="1">
    <citation type="submission" date="2021-03" db="EMBL/GenBank/DDBJ databases">
        <authorList>
            <person name="Peeters C."/>
        </authorList>
    </citation>
    <scope>NUCLEOTIDE SEQUENCE</scope>
    <source>
        <strain evidence="10">LMG 31506</strain>
    </source>
</reference>
<evidence type="ECO:0000256" key="7">
    <source>
        <dbReference type="SAM" id="MobiDB-lite"/>
    </source>
</evidence>
<proteinExistence type="inferred from homology"/>
<dbReference type="InterPro" id="IPR007353">
    <property type="entry name" value="DUF421"/>
</dbReference>
<evidence type="ECO:0000256" key="1">
    <source>
        <dbReference type="ARBA" id="ARBA00004651"/>
    </source>
</evidence>
<dbReference type="AlphaFoldDB" id="A0A916IU82"/>
<evidence type="ECO:0000256" key="2">
    <source>
        <dbReference type="ARBA" id="ARBA00006448"/>
    </source>
</evidence>
<protein>
    <recommendedName>
        <fullName evidence="9">YetF C-terminal domain-containing protein</fullName>
    </recommendedName>
</protein>